<dbReference type="Proteomes" id="UP001295469">
    <property type="component" value="Chromosome C05"/>
</dbReference>
<sequence>CCRPGGGTPKPKRERALGLIRILLDSAIRAHRRAPDDVASLNPDRIEVAGDAEERPKWVSDDNSLANDGVVDPGV</sequence>
<evidence type="ECO:0000256" key="1">
    <source>
        <dbReference type="SAM" id="MobiDB-lite"/>
    </source>
</evidence>
<feature type="non-terminal residue" evidence="2">
    <location>
        <position position="1"/>
    </location>
</feature>
<protein>
    <submittedName>
        <fullName evidence="2">(rape) hypothetical protein</fullName>
    </submittedName>
</protein>
<gene>
    <name evidence="2" type="ORF">DARMORV10_C05P36740.1</name>
</gene>
<organism evidence="2">
    <name type="scientific">Brassica napus</name>
    <name type="common">Rape</name>
    <dbReference type="NCBI Taxonomy" id="3708"/>
    <lineage>
        <taxon>Eukaryota</taxon>
        <taxon>Viridiplantae</taxon>
        <taxon>Streptophyta</taxon>
        <taxon>Embryophyta</taxon>
        <taxon>Tracheophyta</taxon>
        <taxon>Spermatophyta</taxon>
        <taxon>Magnoliopsida</taxon>
        <taxon>eudicotyledons</taxon>
        <taxon>Gunneridae</taxon>
        <taxon>Pentapetalae</taxon>
        <taxon>rosids</taxon>
        <taxon>malvids</taxon>
        <taxon>Brassicales</taxon>
        <taxon>Brassicaceae</taxon>
        <taxon>Brassiceae</taxon>
        <taxon>Brassica</taxon>
    </lineage>
</organism>
<proteinExistence type="predicted"/>
<accession>A0A816L7J5</accession>
<reference evidence="2" key="1">
    <citation type="submission" date="2021-01" db="EMBL/GenBank/DDBJ databases">
        <authorList>
            <consortium name="Genoscope - CEA"/>
            <person name="William W."/>
        </authorList>
    </citation>
    <scope>NUCLEOTIDE SEQUENCE</scope>
</reference>
<dbReference type="AlphaFoldDB" id="A0A816L7J5"/>
<feature type="region of interest" description="Disordered" evidence="1">
    <location>
        <begin position="52"/>
        <end position="75"/>
    </location>
</feature>
<name>A0A816L7J5_BRANA</name>
<evidence type="ECO:0000313" key="2">
    <source>
        <dbReference type="EMBL" id="CAF1930077.1"/>
    </source>
</evidence>
<dbReference type="EMBL" id="HG994369">
    <property type="protein sequence ID" value="CAF1930077.1"/>
    <property type="molecule type" value="Genomic_DNA"/>
</dbReference>